<keyword evidence="1" id="KW-0175">Coiled coil</keyword>
<proteinExistence type="predicted"/>
<dbReference type="Proteomes" id="UP001242732">
    <property type="component" value="Chromosome"/>
</dbReference>
<evidence type="ECO:0000313" key="5">
    <source>
        <dbReference type="Proteomes" id="UP001242732"/>
    </source>
</evidence>
<feature type="coiled-coil region" evidence="1">
    <location>
        <begin position="503"/>
        <end position="530"/>
    </location>
</feature>
<gene>
    <name evidence="4" type="ORF">QRO08_11220</name>
</gene>
<sequence length="1164" mass="126887">MKILALRLKNLNSLKGEWRIDFTAPPFSEGGLFAITGPTGAGKTTLLDAICLALYHQTPRIGGVSQGGNELMTRHTADCLAEVEFEVRGSRYRAFWSQRRARDKPDGALQAPQVELAQVLSDDGAARPLTRKVQEKLQQVEALTGLDFGRFTKSMLLAQGGFAAFLEAPAGKRAELLEELTGTDIYGKISQRVHECAREARTALESARARAGGVALLDTAERDRLVQEAAVLDEQMQVLRERSAATRGERDWLVAVERARERVAEADRQVRDADAAWAARDADVQRLLRAEPAMRLDPLHGAWLAAVQDERTVASRLQETGAQAQQARARHAAALRRTEALARQVSALRHAEWQAGRDALAGLEAEGIDDPRHAALAARLGEWSARFQALAGLQEDIHRLEAEREGLAIRRAQEQQRQQAATGACLQAGTSLAGAREALEHAEGEYLRQLAGHDETHWQQEILRLVEEGHAWADARDLLTRSEALSARRSRRATARADRQNRVATLEAALRGLEGRHQELRQGLRDQERLLAQEQRIQSLESHRRQLRPGEACPLCGSQEHPAVGAYEALDVSATQARLDDARRALEALDHERRARETELAALRAQEERAAEDEAEDGRAQADGQSQWEALCAVLAWPAGQPDGAALEAAQHRHAASLEQARAQVAALGGARDRAEAARRAVQQAEREAAAAGQALALADKDVQVAGRELQALDEALERQTAALQSVRQTLARDLAEQGYALPREPEPWLRERGRDVQAWEAACRRRQDLQAQMPLLHEVAENAASVARQWTERLAALPAPATRPDDGEAEDSAIDAGTVRDVARLEGWLQQAAQSVRSCEDTLASLGGTGRELQRAQADAAGQARQRATAWESAVAASPFADAQAFLDARMEPAERKALQEAVDRTRQAWTAAQALHGEAGQALERLLASAQSQRGLQDVDGELAAWESQGLAAAQRQGAIAGQLREDGLRREGLQALLAEIAAQEAEAESWQHLNGLIGSADGARYRKFAQGLTLDHLVHLANLRLQRLHGRYLLARRTGGDLELEVVDTWQADVARDTRTLSGGESFLASLALALALSDLVSHKTRIDSLFLDEGFGTLDGDTLEVALDALDSLQSGGKTIGIISHVEAVKERIPVQIRVRKGVGLGYSALERRFAVAGGT</sequence>
<dbReference type="EMBL" id="CP127363">
    <property type="protein sequence ID" value="WIY51096.1"/>
    <property type="molecule type" value="Genomic_DNA"/>
</dbReference>
<reference evidence="4 5" key="1">
    <citation type="submission" date="2023-06" db="EMBL/GenBank/DDBJ databases">
        <authorList>
            <person name="Ham H."/>
            <person name="Park D.S."/>
        </authorList>
    </citation>
    <scope>NUCLEOTIDE SEQUENCE [LARGE SCALE GENOMIC DNA]</scope>
    <source>
        <strain evidence="4 5">KACC 17005</strain>
    </source>
</reference>
<evidence type="ECO:0000256" key="2">
    <source>
        <dbReference type="SAM" id="MobiDB-lite"/>
    </source>
</evidence>
<dbReference type="PANTHER" id="PTHR32114">
    <property type="entry name" value="ABC TRANSPORTER ABCH.3"/>
    <property type="match status" value="1"/>
</dbReference>
<feature type="coiled-coil region" evidence="1">
    <location>
        <begin position="390"/>
        <end position="417"/>
    </location>
</feature>
<evidence type="ECO:0000259" key="3">
    <source>
        <dbReference type="Pfam" id="PF13476"/>
    </source>
</evidence>
<dbReference type="SUPFAM" id="SSF52540">
    <property type="entry name" value="P-loop containing nucleoside triphosphate hydrolases"/>
    <property type="match status" value="1"/>
</dbReference>
<dbReference type="Pfam" id="PF13476">
    <property type="entry name" value="AAA_23"/>
    <property type="match status" value="1"/>
</dbReference>
<evidence type="ECO:0000313" key="4">
    <source>
        <dbReference type="EMBL" id="WIY51096.1"/>
    </source>
</evidence>
<feature type="region of interest" description="Disordered" evidence="2">
    <location>
        <begin position="604"/>
        <end position="623"/>
    </location>
</feature>
<feature type="coiled-coil region" evidence="1">
    <location>
        <begin position="658"/>
        <end position="730"/>
    </location>
</feature>
<dbReference type="RefSeq" id="WP_011795733.1">
    <property type="nucleotide sequence ID" value="NZ_CP023687.1"/>
</dbReference>
<dbReference type="InterPro" id="IPR038729">
    <property type="entry name" value="Rad50/SbcC_AAA"/>
</dbReference>
<dbReference type="Gene3D" id="3.40.50.300">
    <property type="entry name" value="P-loop containing nucleotide triphosphate hydrolases"/>
    <property type="match status" value="2"/>
</dbReference>
<feature type="coiled-coil region" evidence="1">
    <location>
        <begin position="222"/>
        <end position="276"/>
    </location>
</feature>
<organism evidence="4 5">
    <name type="scientific">Paracidovorax citrulli</name>
    <name type="common">Acidovorax citrulli</name>
    <dbReference type="NCBI Taxonomy" id="80869"/>
    <lineage>
        <taxon>Bacteria</taxon>
        <taxon>Pseudomonadati</taxon>
        <taxon>Pseudomonadota</taxon>
        <taxon>Betaproteobacteria</taxon>
        <taxon>Burkholderiales</taxon>
        <taxon>Comamonadaceae</taxon>
        <taxon>Paracidovorax</taxon>
    </lineage>
</organism>
<accession>A0ABY9AVZ0</accession>
<dbReference type="InterPro" id="IPR027417">
    <property type="entry name" value="P-loop_NTPase"/>
</dbReference>
<dbReference type="GeneID" id="79792223"/>
<feature type="domain" description="Rad50/SbcC-type AAA" evidence="3">
    <location>
        <begin position="6"/>
        <end position="184"/>
    </location>
</feature>
<dbReference type="PANTHER" id="PTHR32114:SF2">
    <property type="entry name" value="ABC TRANSPORTER ABCH.3"/>
    <property type="match status" value="1"/>
</dbReference>
<protein>
    <submittedName>
        <fullName evidence="4">AAA family ATPase</fullName>
    </submittedName>
</protein>
<keyword evidence="5" id="KW-1185">Reference proteome</keyword>
<dbReference type="Pfam" id="PF13558">
    <property type="entry name" value="SbcC_Walker_B"/>
    <property type="match status" value="1"/>
</dbReference>
<evidence type="ECO:0000256" key="1">
    <source>
        <dbReference type="SAM" id="Coils"/>
    </source>
</evidence>
<name>A0ABY9AVZ0_PARCI</name>